<accession>A0A4Y3ISA7</accession>
<evidence type="ECO:0000313" key="4">
    <source>
        <dbReference type="Proteomes" id="UP000318242"/>
    </source>
</evidence>
<protein>
    <submittedName>
        <fullName evidence="3">N-acetyl-alpha-D-glucosaminyl L-malate synthase</fullName>
    </submittedName>
</protein>
<dbReference type="PANTHER" id="PTHR45947">
    <property type="entry name" value="SULFOQUINOVOSYL TRANSFERASE SQD2"/>
    <property type="match status" value="1"/>
</dbReference>
<dbReference type="SUPFAM" id="SSF53756">
    <property type="entry name" value="UDP-Glycosyltransferase/glycogen phosphorylase"/>
    <property type="match status" value="1"/>
</dbReference>
<evidence type="ECO:0000313" key="3">
    <source>
        <dbReference type="EMBL" id="GEA62002.1"/>
    </source>
</evidence>
<dbReference type="RefSeq" id="WP_141272414.1">
    <property type="nucleotide sequence ID" value="NZ_BJLH01000015.1"/>
</dbReference>
<dbReference type="Gene3D" id="3.40.50.2000">
    <property type="entry name" value="Glycogen Phosphorylase B"/>
    <property type="match status" value="2"/>
</dbReference>
<feature type="domain" description="Glycosyltransferase subfamily 4-like N-terminal" evidence="2">
    <location>
        <begin position="103"/>
        <end position="195"/>
    </location>
</feature>
<keyword evidence="4" id="KW-1185">Reference proteome</keyword>
<dbReference type="Pfam" id="PF00534">
    <property type="entry name" value="Glycos_transf_1"/>
    <property type="match status" value="1"/>
</dbReference>
<dbReference type="InterPro" id="IPR028098">
    <property type="entry name" value="Glyco_trans_4-like_N"/>
</dbReference>
<gene>
    <name evidence="3" type="primary">bshA</name>
    <name evidence="3" type="ORF">VCO01S_31950</name>
</gene>
<dbReference type="InterPro" id="IPR050194">
    <property type="entry name" value="Glycosyltransferase_grp1"/>
</dbReference>
<evidence type="ECO:0000259" key="2">
    <source>
        <dbReference type="Pfam" id="PF13439"/>
    </source>
</evidence>
<feature type="domain" description="Glycosyl transferase family 1" evidence="1">
    <location>
        <begin position="204"/>
        <end position="351"/>
    </location>
</feature>
<proteinExistence type="predicted"/>
<organism evidence="3 4">
    <name type="scientific">Vibrio comitans NBRC 102076</name>
    <dbReference type="NCBI Taxonomy" id="1219078"/>
    <lineage>
        <taxon>Bacteria</taxon>
        <taxon>Pseudomonadati</taxon>
        <taxon>Pseudomonadota</taxon>
        <taxon>Gammaproteobacteria</taxon>
        <taxon>Vibrionales</taxon>
        <taxon>Vibrionaceae</taxon>
        <taxon>Vibrio</taxon>
    </lineage>
</organism>
<dbReference type="AlphaFoldDB" id="A0A4Y3ISA7"/>
<dbReference type="Pfam" id="PF13439">
    <property type="entry name" value="Glyco_transf_4"/>
    <property type="match status" value="1"/>
</dbReference>
<reference evidence="3 4" key="1">
    <citation type="submission" date="2019-06" db="EMBL/GenBank/DDBJ databases">
        <title>Whole genome shotgun sequence of Vibrio comitans NBRC 102076.</title>
        <authorList>
            <person name="Hosoyama A."/>
            <person name="Uohara A."/>
            <person name="Ohji S."/>
            <person name="Ichikawa N."/>
        </authorList>
    </citation>
    <scope>NUCLEOTIDE SEQUENCE [LARGE SCALE GENOMIC DNA]</scope>
    <source>
        <strain evidence="3 4">NBRC 102076</strain>
    </source>
</reference>
<comment type="caution">
    <text evidence="3">The sequence shown here is derived from an EMBL/GenBank/DDBJ whole genome shotgun (WGS) entry which is preliminary data.</text>
</comment>
<dbReference type="InterPro" id="IPR001296">
    <property type="entry name" value="Glyco_trans_1"/>
</dbReference>
<dbReference type="OrthoDB" id="5906457at2"/>
<dbReference type="EMBL" id="BJLH01000015">
    <property type="protein sequence ID" value="GEA62002.1"/>
    <property type="molecule type" value="Genomic_DNA"/>
</dbReference>
<dbReference type="Proteomes" id="UP000318242">
    <property type="component" value="Unassembled WGS sequence"/>
</dbReference>
<evidence type="ECO:0000259" key="1">
    <source>
        <dbReference type="Pfam" id="PF00534"/>
    </source>
</evidence>
<dbReference type="GO" id="GO:0016757">
    <property type="term" value="F:glycosyltransferase activity"/>
    <property type="evidence" value="ECO:0007669"/>
    <property type="project" value="InterPro"/>
</dbReference>
<sequence length="380" mass="43133">MKILHIARNLPLKKLEGNPIIWEIIDNLEKIPGLDQKVLFPAEYVPKFFTFGRFKVFSEFKGTSHKRGYKILFCNFFRIPKAYDFYFADSIINRADVVDYAKGVNLSHAHYILPDGLVALRLKKDLNIPYVVTVRAGELDKLEKIDQKSRYFRKYESVLLHSSKVISPSYYIATRLRSLFKFDLNIVCIPHGLNESQYSYFNEVDGPIKFACCSQLIERKNIDILCRAFNNAVSKSKSDAELTIVGDGPLLSTLSSKFGASINFVGKKDYGFVQKLFSEANVFALVSDSETFGMVYIEALSKGCLVIGKKHSGIDGYIKDSIFVGDEQELESVFSDILNGNIELNKLAKNSYLEAKNIFVWNKVIKEYSNVYIEAVESGN</sequence>
<name>A0A4Y3ISA7_9VIBR</name>
<dbReference type="CDD" id="cd03801">
    <property type="entry name" value="GT4_PimA-like"/>
    <property type="match status" value="1"/>
</dbReference>
<dbReference type="PANTHER" id="PTHR45947:SF3">
    <property type="entry name" value="SULFOQUINOVOSYL TRANSFERASE SQD2"/>
    <property type="match status" value="1"/>
</dbReference>